<protein>
    <recommendedName>
        <fullName evidence="4">Gag-pol polyprotein</fullName>
    </recommendedName>
</protein>
<dbReference type="PANTHER" id="PTHR47331">
    <property type="entry name" value="PHD-TYPE DOMAIN-CONTAINING PROTEIN"/>
    <property type="match status" value="1"/>
</dbReference>
<comment type="caution">
    <text evidence="2">The sequence shown here is derived from an EMBL/GenBank/DDBJ whole genome shotgun (WGS) entry which is preliminary data.</text>
</comment>
<dbReference type="EMBL" id="CAXIPU020000452">
    <property type="protein sequence ID" value="CAL1672172.1"/>
    <property type="molecule type" value="Genomic_DNA"/>
</dbReference>
<dbReference type="PANTHER" id="PTHR47331:SF5">
    <property type="entry name" value="RIBONUCLEASE H"/>
    <property type="match status" value="1"/>
</dbReference>
<evidence type="ECO:0008006" key="4">
    <source>
        <dbReference type="Google" id="ProtNLM"/>
    </source>
</evidence>
<name>A0AAV2MY82_9HYME</name>
<organism evidence="2 3">
    <name type="scientific">Lasius platythorax</name>
    <dbReference type="NCBI Taxonomy" id="488582"/>
    <lineage>
        <taxon>Eukaryota</taxon>
        <taxon>Metazoa</taxon>
        <taxon>Ecdysozoa</taxon>
        <taxon>Arthropoda</taxon>
        <taxon>Hexapoda</taxon>
        <taxon>Insecta</taxon>
        <taxon>Pterygota</taxon>
        <taxon>Neoptera</taxon>
        <taxon>Endopterygota</taxon>
        <taxon>Hymenoptera</taxon>
        <taxon>Apocrita</taxon>
        <taxon>Aculeata</taxon>
        <taxon>Formicoidea</taxon>
        <taxon>Formicidae</taxon>
        <taxon>Formicinae</taxon>
        <taxon>Lasius</taxon>
        <taxon>Lasius</taxon>
    </lineage>
</organism>
<keyword evidence="3" id="KW-1185">Reference proteome</keyword>
<dbReference type="Pfam" id="PF03564">
    <property type="entry name" value="DUF1759"/>
    <property type="match status" value="1"/>
</dbReference>
<evidence type="ECO:0000256" key="1">
    <source>
        <dbReference type="SAM" id="MobiDB-lite"/>
    </source>
</evidence>
<dbReference type="Proteomes" id="UP001497644">
    <property type="component" value="Unassembled WGS sequence"/>
</dbReference>
<sequence>MANLDTRIALQRSRFTLIQEATDLDDVNAARSNRQLVNARLDMLEQNWNKFQEEHENLCLSVSEGLSDNSYMRERVYERCQAFYVYARATLHTQLEEFDTTDRHSRSTLSEQGASASLMPRSALPRIKLPIFFGDYPSWRPFYDLFASLIRDNPALTNVERMHYLKTCVTGEAARLVGNLSISGDNFAIAWNLLVSKYENKRFLIAAQLDRITNLKPLKTKNAQGLRTLLTTISEATAALRVLGCAVDSWDLLLLHHIVKLLDSESREAWEVKLGLSTTYPTFTQFEEFLIGRTRAMENLGLTTPQETPAVASSGKYCTKVAAHVAASASNSNLPACPLCGSSHHLARCERYQSKTANQRRDIVIKHRRCFNCLAPHPAKKCNSVKRCLKCGKKHHTSIHEIYRESSATHSPGTPAKKFANQSEEKSDPPAPVV</sequence>
<evidence type="ECO:0000313" key="2">
    <source>
        <dbReference type="EMBL" id="CAL1672172.1"/>
    </source>
</evidence>
<proteinExistence type="predicted"/>
<evidence type="ECO:0000313" key="3">
    <source>
        <dbReference type="Proteomes" id="UP001497644"/>
    </source>
</evidence>
<dbReference type="InterPro" id="IPR005312">
    <property type="entry name" value="DUF1759"/>
</dbReference>
<gene>
    <name evidence="2" type="ORF">LPLAT_LOCUS5576</name>
</gene>
<feature type="region of interest" description="Disordered" evidence="1">
    <location>
        <begin position="404"/>
        <end position="434"/>
    </location>
</feature>
<accession>A0AAV2MY82</accession>
<dbReference type="AlphaFoldDB" id="A0AAV2MY82"/>
<reference evidence="2" key="1">
    <citation type="submission" date="2024-04" db="EMBL/GenBank/DDBJ databases">
        <authorList>
            <consortium name="Molecular Ecology Group"/>
        </authorList>
    </citation>
    <scope>NUCLEOTIDE SEQUENCE</scope>
</reference>